<comment type="caution">
    <text evidence="1">The sequence shown here is derived from an EMBL/GenBank/DDBJ whole genome shotgun (WGS) entry which is preliminary data.</text>
</comment>
<protein>
    <submittedName>
        <fullName evidence="1">Uncharacterized protein</fullName>
    </submittedName>
</protein>
<reference evidence="1" key="1">
    <citation type="journal article" date="2012" name="PLoS ONE">
        <title>Gene sets for utilization of primary and secondary nutrition supplies in the distal gut of endangered iberian lynx.</title>
        <authorList>
            <person name="Alcaide M."/>
            <person name="Messina E."/>
            <person name="Richter M."/>
            <person name="Bargiela R."/>
            <person name="Peplies J."/>
            <person name="Huws S.A."/>
            <person name="Newbold C.J."/>
            <person name="Golyshin P.N."/>
            <person name="Simon M.A."/>
            <person name="Lopez G."/>
            <person name="Yakimov M.M."/>
            <person name="Ferrer M."/>
        </authorList>
    </citation>
    <scope>NUCLEOTIDE SEQUENCE</scope>
</reference>
<accession>J9D0I0</accession>
<dbReference type="AlphaFoldDB" id="J9D0I0"/>
<name>J9D0I0_9ZZZZ</name>
<organism evidence="1">
    <name type="scientific">gut metagenome</name>
    <dbReference type="NCBI Taxonomy" id="749906"/>
    <lineage>
        <taxon>unclassified sequences</taxon>
        <taxon>metagenomes</taxon>
        <taxon>organismal metagenomes</taxon>
    </lineage>
</organism>
<sequence length="39" mass="4684">MSFQTHTFNFHKQLRSILTNQKIALITLQVRWLNPKDKS</sequence>
<evidence type="ECO:0000313" key="1">
    <source>
        <dbReference type="EMBL" id="EJX06046.1"/>
    </source>
</evidence>
<gene>
    <name evidence="1" type="ORF">EVA_05848</name>
</gene>
<dbReference type="EMBL" id="AMCI01001282">
    <property type="protein sequence ID" value="EJX06046.1"/>
    <property type="molecule type" value="Genomic_DNA"/>
</dbReference>
<proteinExistence type="predicted"/>